<feature type="domain" description="Acyl-CoA dehydrogenase/oxidase N-terminal" evidence="9">
    <location>
        <begin position="9"/>
        <end position="119"/>
    </location>
</feature>
<evidence type="ECO:0000313" key="11">
    <source>
        <dbReference type="Proteomes" id="UP001524642"/>
    </source>
</evidence>
<keyword evidence="5 6" id="KW-0560">Oxidoreductase</keyword>
<accession>A0ABT1WZ12</accession>
<dbReference type="Pfam" id="PF02770">
    <property type="entry name" value="Acyl-CoA_dh_M"/>
    <property type="match status" value="1"/>
</dbReference>
<evidence type="ECO:0000256" key="2">
    <source>
        <dbReference type="ARBA" id="ARBA00009347"/>
    </source>
</evidence>
<gene>
    <name evidence="10" type="ORF">NRP21_03310</name>
</gene>
<dbReference type="Gene3D" id="2.40.110.10">
    <property type="entry name" value="Butyryl-CoA Dehydrogenase, subunit A, domain 2"/>
    <property type="match status" value="1"/>
</dbReference>
<dbReference type="RefSeq" id="WP_257714753.1">
    <property type="nucleotide sequence ID" value="NZ_JANJOU010000002.1"/>
</dbReference>
<comment type="cofactor">
    <cofactor evidence="1 6">
        <name>FAD</name>
        <dbReference type="ChEBI" id="CHEBI:57692"/>
    </cofactor>
</comment>
<evidence type="ECO:0000256" key="6">
    <source>
        <dbReference type="RuleBase" id="RU362125"/>
    </source>
</evidence>
<dbReference type="Gene3D" id="1.20.140.10">
    <property type="entry name" value="Butyryl-CoA Dehydrogenase, subunit A, domain 3"/>
    <property type="match status" value="1"/>
</dbReference>
<dbReference type="InterPro" id="IPR037069">
    <property type="entry name" value="AcylCoA_DH/ox_N_sf"/>
</dbReference>
<dbReference type="InterPro" id="IPR046373">
    <property type="entry name" value="Acyl-CoA_Oxase/DH_mid-dom_sf"/>
</dbReference>
<feature type="domain" description="Acyl-CoA oxidase/dehydrogenase middle" evidence="8">
    <location>
        <begin position="124"/>
        <end position="203"/>
    </location>
</feature>
<dbReference type="PANTHER" id="PTHR43292:SF3">
    <property type="entry name" value="ACYL-COA DEHYDROGENASE FADE29"/>
    <property type="match status" value="1"/>
</dbReference>
<evidence type="ECO:0000259" key="8">
    <source>
        <dbReference type="Pfam" id="PF02770"/>
    </source>
</evidence>
<dbReference type="InterPro" id="IPR009100">
    <property type="entry name" value="AcylCoA_DH/oxidase_NM_dom_sf"/>
</dbReference>
<evidence type="ECO:0000256" key="3">
    <source>
        <dbReference type="ARBA" id="ARBA00022630"/>
    </source>
</evidence>
<dbReference type="Proteomes" id="UP001524642">
    <property type="component" value="Unassembled WGS sequence"/>
</dbReference>
<dbReference type="InterPro" id="IPR052161">
    <property type="entry name" value="Mycobact_Acyl-CoA_DH"/>
</dbReference>
<dbReference type="InterPro" id="IPR013786">
    <property type="entry name" value="AcylCoA_DH/ox_N"/>
</dbReference>
<protein>
    <submittedName>
        <fullName evidence="10">Acyl-CoA dehydrogenase family protein</fullName>
    </submittedName>
</protein>
<dbReference type="InterPro" id="IPR006091">
    <property type="entry name" value="Acyl-CoA_Oxase/DH_mid-dom"/>
</dbReference>
<keyword evidence="4 6" id="KW-0274">FAD</keyword>
<dbReference type="PANTHER" id="PTHR43292">
    <property type="entry name" value="ACYL-COA DEHYDROGENASE"/>
    <property type="match status" value="1"/>
</dbReference>
<comment type="caution">
    <text evidence="10">The sequence shown here is derived from an EMBL/GenBank/DDBJ whole genome shotgun (WGS) entry which is preliminary data.</text>
</comment>
<evidence type="ECO:0000256" key="5">
    <source>
        <dbReference type="ARBA" id="ARBA00023002"/>
    </source>
</evidence>
<sequence length="389" mass="43739">MDAAGTDYAAFRAEVREFCLTRCPADIRALVARGGKLGRDAWSRWQRILFDHGWGAPNWPREYGGTGWDLRQRHIFDETLAESDCPPQYHHGLRHLGPVLIEYGTEEQKRRFLPGILDGSVWWCQGYSEPGAGSDLASLKTRAVREGDKYVVDGQKTWTSHAQEADMMYTLVRTSQEAKKQQGITLLLIPLDSPGISIRPIRTIDNWQHVNEVFLDGVRVPAENRVGEEGQGWSYGKFLLHHERLAGANVAPLLRQLARTRRLIEEGATEGEEGRRRALEHRLLLAEAEITGVRALGHAALEATLRREPLGNTAAVIKLTSANLMQRLDEIALDATGHRLVSRFRPVDGNAPPEGMEWLQNYLYGRVRTIYGGSDEVQKNLLARTLFGH</sequence>
<dbReference type="SUPFAM" id="SSF47203">
    <property type="entry name" value="Acyl-CoA dehydrogenase C-terminal domain-like"/>
    <property type="match status" value="1"/>
</dbReference>
<organism evidence="10 11">
    <name type="scientific">Roseomonas populi</name>
    <dbReference type="NCBI Taxonomy" id="3121582"/>
    <lineage>
        <taxon>Bacteria</taxon>
        <taxon>Pseudomonadati</taxon>
        <taxon>Pseudomonadota</taxon>
        <taxon>Alphaproteobacteria</taxon>
        <taxon>Acetobacterales</taxon>
        <taxon>Roseomonadaceae</taxon>
        <taxon>Roseomonas</taxon>
    </lineage>
</organism>
<evidence type="ECO:0000259" key="7">
    <source>
        <dbReference type="Pfam" id="PF00441"/>
    </source>
</evidence>
<name>A0ABT1WZ12_9PROT</name>
<evidence type="ECO:0000256" key="1">
    <source>
        <dbReference type="ARBA" id="ARBA00001974"/>
    </source>
</evidence>
<evidence type="ECO:0000259" key="9">
    <source>
        <dbReference type="Pfam" id="PF02771"/>
    </source>
</evidence>
<dbReference type="InterPro" id="IPR036250">
    <property type="entry name" value="AcylCo_DH-like_C"/>
</dbReference>
<dbReference type="Pfam" id="PF02771">
    <property type="entry name" value="Acyl-CoA_dh_N"/>
    <property type="match status" value="1"/>
</dbReference>
<dbReference type="SUPFAM" id="SSF56645">
    <property type="entry name" value="Acyl-CoA dehydrogenase NM domain-like"/>
    <property type="match status" value="1"/>
</dbReference>
<comment type="similarity">
    <text evidence="2 6">Belongs to the acyl-CoA dehydrogenase family.</text>
</comment>
<dbReference type="Gene3D" id="1.10.540.10">
    <property type="entry name" value="Acyl-CoA dehydrogenase/oxidase, N-terminal domain"/>
    <property type="match status" value="1"/>
</dbReference>
<keyword evidence="11" id="KW-1185">Reference proteome</keyword>
<evidence type="ECO:0000313" key="10">
    <source>
        <dbReference type="EMBL" id="MCR0981073.1"/>
    </source>
</evidence>
<dbReference type="EMBL" id="JANJOU010000002">
    <property type="protein sequence ID" value="MCR0981073.1"/>
    <property type="molecule type" value="Genomic_DNA"/>
</dbReference>
<reference evidence="10 11" key="1">
    <citation type="submission" date="2022-06" db="EMBL/GenBank/DDBJ databases">
        <title>Roseomonas CN29.</title>
        <authorList>
            <person name="Cheng Y."/>
            <person name="He X."/>
        </authorList>
    </citation>
    <scope>NUCLEOTIDE SEQUENCE [LARGE SCALE GENOMIC DNA]</scope>
    <source>
        <strain evidence="10 11">CN29</strain>
    </source>
</reference>
<dbReference type="Pfam" id="PF00441">
    <property type="entry name" value="Acyl-CoA_dh_1"/>
    <property type="match status" value="1"/>
</dbReference>
<feature type="domain" description="Acyl-CoA dehydrogenase/oxidase C-terminal" evidence="7">
    <location>
        <begin position="230"/>
        <end position="386"/>
    </location>
</feature>
<evidence type="ECO:0000256" key="4">
    <source>
        <dbReference type="ARBA" id="ARBA00022827"/>
    </source>
</evidence>
<keyword evidence="3 6" id="KW-0285">Flavoprotein</keyword>
<dbReference type="InterPro" id="IPR009075">
    <property type="entry name" value="AcylCo_DH/oxidase_C"/>
</dbReference>
<proteinExistence type="inferred from homology"/>